<evidence type="ECO:0000256" key="1">
    <source>
        <dbReference type="SAM" id="MobiDB-lite"/>
    </source>
</evidence>
<protein>
    <submittedName>
        <fullName evidence="2">HK97-gp10 family putative phage morphogenesis protein</fullName>
    </submittedName>
</protein>
<proteinExistence type="predicted"/>
<evidence type="ECO:0000313" key="2">
    <source>
        <dbReference type="EMBL" id="MEE1866935.1"/>
    </source>
</evidence>
<dbReference type="InterPro" id="IPR010064">
    <property type="entry name" value="HK97-gp10_tail"/>
</dbReference>
<gene>
    <name evidence="2" type="ORF">V0R53_11075</name>
</gene>
<dbReference type="EMBL" id="JAZDQP010000006">
    <property type="protein sequence ID" value="MEE1866935.1"/>
    <property type="molecule type" value="Genomic_DNA"/>
</dbReference>
<comment type="caution">
    <text evidence="2">The sequence shown here is derived from an EMBL/GenBank/DDBJ whole genome shotgun (WGS) entry which is preliminary data.</text>
</comment>
<sequence length="191" mass="21350">MAVRRSRMSGDFKLRRLLRNIHKNVDNELKPAMQKAADRVLQTMKDLVPKDTGDAAAALTAFVSSSGLNAEVGLRGKLNNQRYFYLRFLEYGTKGYSGKVYHRTDADAVSGSHTTNRDRSQLKGKNRLGRRDTKNKSDGANFFGKYPDIPARPAHPWLRPAMQVNREFVLAEIEAAVTRTLRKASQGVGNG</sequence>
<reference evidence="2 3" key="1">
    <citation type="submission" date="2024-01" db="EMBL/GenBank/DDBJ databases">
        <title>Unpublished Manusciprt.</title>
        <authorList>
            <person name="Duman M."/>
            <person name="Valdes E.G."/>
            <person name="Ajmi N."/>
            <person name="Altun S."/>
            <person name="Saticioglu I.B."/>
        </authorList>
    </citation>
    <scope>NUCLEOTIDE SEQUENCE [LARGE SCALE GENOMIC DNA]</scope>
    <source>
        <strain evidence="2 3">120P</strain>
    </source>
</reference>
<dbReference type="NCBIfam" id="TIGR01725">
    <property type="entry name" value="phge_HK97_gp10"/>
    <property type="match status" value="1"/>
</dbReference>
<dbReference type="Proteomes" id="UP001307839">
    <property type="component" value="Unassembled WGS sequence"/>
</dbReference>
<feature type="region of interest" description="Disordered" evidence="1">
    <location>
        <begin position="107"/>
        <end position="145"/>
    </location>
</feature>
<evidence type="ECO:0000313" key="3">
    <source>
        <dbReference type="Proteomes" id="UP001307839"/>
    </source>
</evidence>
<name>A0AB35WQG7_9PSED</name>
<dbReference type="Pfam" id="PF04883">
    <property type="entry name" value="HK97-gp10_like"/>
    <property type="match status" value="1"/>
</dbReference>
<keyword evidence="3" id="KW-1185">Reference proteome</keyword>
<accession>A0AB35WQG7</accession>
<dbReference type="AlphaFoldDB" id="A0AB35WQG7"/>
<organism evidence="2 3">
    <name type="scientific">Pseudomonas auratipiscis</name>
    <dbReference type="NCBI Taxonomy" id="3115853"/>
    <lineage>
        <taxon>Bacteria</taxon>
        <taxon>Pseudomonadati</taxon>
        <taxon>Pseudomonadota</taxon>
        <taxon>Gammaproteobacteria</taxon>
        <taxon>Pseudomonadales</taxon>
        <taxon>Pseudomonadaceae</taxon>
        <taxon>Pseudomonas</taxon>
    </lineage>
</organism>